<sequence>MAQDMITSPTHGENDGGGAGGSRERVLSGYSLPTTDQLLHGFPFLCDDLGRDIRMFAATLLREVEDRDPANRLSDLRAACKAMITDEPLPAVRAAVDALKAADLSSWSMDARSGVFRCWIYAMHLGDSDPLIPLALVSVARAYSQDHGSQEDGGEILWQALAWLALYAGDIPELFPEPAAFASIEPPTERLRTVAATFRDRASASLRRAGVRAT</sequence>
<evidence type="ECO:0000313" key="2">
    <source>
        <dbReference type="Proteomes" id="UP001163223"/>
    </source>
</evidence>
<proteinExistence type="predicted"/>
<evidence type="ECO:0000313" key="1">
    <source>
        <dbReference type="EMBL" id="WAJ27270.1"/>
    </source>
</evidence>
<name>A0ACD4NKD2_9HYPH</name>
<gene>
    <name evidence="1" type="ORF">OXU80_20810</name>
</gene>
<reference evidence="1" key="1">
    <citation type="submission" date="2022-11" db="EMBL/GenBank/DDBJ databases">
        <title>beta-Carotene-producing bacterium, Jeongeuplla avenae sp. nov., alleviates the salt stress of Arabidopsis seedlings.</title>
        <authorList>
            <person name="Jiang L."/>
            <person name="Lee J."/>
        </authorList>
    </citation>
    <scope>NUCLEOTIDE SEQUENCE</scope>
    <source>
        <strain evidence="1">DY_R2A_6</strain>
    </source>
</reference>
<accession>A0ACD4NKD2</accession>
<dbReference type="EMBL" id="CP113520">
    <property type="protein sequence ID" value="WAJ27270.1"/>
    <property type="molecule type" value="Genomic_DNA"/>
</dbReference>
<protein>
    <submittedName>
        <fullName evidence="1">Uncharacterized protein</fullName>
    </submittedName>
</protein>
<keyword evidence="2" id="KW-1185">Reference proteome</keyword>
<organism evidence="1 2">
    <name type="scientific">Antarcticirhabdus aurantiaca</name>
    <dbReference type="NCBI Taxonomy" id="2606717"/>
    <lineage>
        <taxon>Bacteria</taxon>
        <taxon>Pseudomonadati</taxon>
        <taxon>Pseudomonadota</taxon>
        <taxon>Alphaproteobacteria</taxon>
        <taxon>Hyphomicrobiales</taxon>
        <taxon>Aurantimonadaceae</taxon>
        <taxon>Antarcticirhabdus</taxon>
    </lineage>
</organism>
<dbReference type="Proteomes" id="UP001163223">
    <property type="component" value="Chromosome"/>
</dbReference>